<evidence type="ECO:0000313" key="2">
    <source>
        <dbReference type="Proteomes" id="UP000887574"/>
    </source>
</evidence>
<feature type="coiled-coil region" evidence="1">
    <location>
        <begin position="116"/>
        <end position="143"/>
    </location>
</feature>
<evidence type="ECO:0000313" key="3">
    <source>
        <dbReference type="WBParaSite" id="jg11040"/>
    </source>
</evidence>
<dbReference type="Proteomes" id="UP000887574">
    <property type="component" value="Unplaced"/>
</dbReference>
<keyword evidence="2" id="KW-1185">Reference proteome</keyword>
<organism evidence="2 3">
    <name type="scientific">Ditylenchus dipsaci</name>
    <dbReference type="NCBI Taxonomy" id="166011"/>
    <lineage>
        <taxon>Eukaryota</taxon>
        <taxon>Metazoa</taxon>
        <taxon>Ecdysozoa</taxon>
        <taxon>Nematoda</taxon>
        <taxon>Chromadorea</taxon>
        <taxon>Rhabditida</taxon>
        <taxon>Tylenchina</taxon>
        <taxon>Tylenchomorpha</taxon>
        <taxon>Sphaerularioidea</taxon>
        <taxon>Anguinidae</taxon>
        <taxon>Anguininae</taxon>
        <taxon>Ditylenchus</taxon>
    </lineage>
</organism>
<name>A0A915CNZ5_9BILA</name>
<evidence type="ECO:0000256" key="1">
    <source>
        <dbReference type="SAM" id="Coils"/>
    </source>
</evidence>
<dbReference type="AlphaFoldDB" id="A0A915CNZ5"/>
<accession>A0A915CNZ5</accession>
<sequence length="168" mass="19832">MQKHNWKMKQELLSQKNEGKQWHAGGRKLGLIQTKREGIRKRRKQEPLRRSASVQASFLQLGEISEFGNLVDEYVACLKEKLAAVTITPKCHLLFVHVRNFMYQHLFWGLISEQSIEALHAMVNKDERRLASLRNRSEILEKIMQYSFLRNVLFDMEIACEDEEELFQ</sequence>
<protein>
    <submittedName>
        <fullName evidence="3">Uncharacterized protein</fullName>
    </submittedName>
</protein>
<proteinExistence type="predicted"/>
<dbReference type="WBParaSite" id="jg11040">
    <property type="protein sequence ID" value="jg11040"/>
    <property type="gene ID" value="jg11040"/>
</dbReference>
<keyword evidence="1" id="KW-0175">Coiled coil</keyword>
<reference evidence="3" key="1">
    <citation type="submission" date="2022-11" db="UniProtKB">
        <authorList>
            <consortium name="WormBaseParasite"/>
        </authorList>
    </citation>
    <scope>IDENTIFICATION</scope>
</reference>